<name>A0A5D4SUM8_9BACI</name>
<dbReference type="InterPro" id="IPR019650">
    <property type="entry name" value="DUF2513"/>
</dbReference>
<dbReference type="RefSeq" id="WP_148989187.1">
    <property type="nucleotide sequence ID" value="NZ_VTEV01000006.1"/>
</dbReference>
<dbReference type="Proteomes" id="UP000322524">
    <property type="component" value="Unassembled WGS sequence"/>
</dbReference>
<dbReference type="EMBL" id="VTEV01000006">
    <property type="protein sequence ID" value="TYS67045.1"/>
    <property type="molecule type" value="Genomic_DNA"/>
</dbReference>
<dbReference type="OrthoDB" id="6960201at2"/>
<accession>A0A5D4SUM8</accession>
<reference evidence="1 2" key="1">
    <citation type="submission" date="2019-08" db="EMBL/GenBank/DDBJ databases">
        <title>Bacillus genomes from the desert of Cuatro Cienegas, Coahuila.</title>
        <authorList>
            <person name="Olmedo-Alvarez G."/>
        </authorList>
    </citation>
    <scope>NUCLEOTIDE SEQUENCE [LARGE SCALE GENOMIC DNA]</scope>
    <source>
        <strain evidence="1 2">CH28_1T</strain>
    </source>
</reference>
<dbReference type="AlphaFoldDB" id="A0A5D4SUM8"/>
<comment type="caution">
    <text evidence="1">The sequence shown here is derived from an EMBL/GenBank/DDBJ whole genome shotgun (WGS) entry which is preliminary data.</text>
</comment>
<evidence type="ECO:0000313" key="2">
    <source>
        <dbReference type="Proteomes" id="UP000322524"/>
    </source>
</evidence>
<sequence length="120" mass="13717">MKRDMEIVRGMLLEFASGEGRTSFNTVIEEDKVYIYHLKIMREAGLIDYKESGYKGGMVLLDIPTLTWFGNDYLDTVANESVWSRTKAGLKEKGFELSGVPFQVLKDYAAFQLKQFMGIE</sequence>
<organism evidence="1 2">
    <name type="scientific">Sutcliffiella horikoshii</name>
    <dbReference type="NCBI Taxonomy" id="79883"/>
    <lineage>
        <taxon>Bacteria</taxon>
        <taxon>Bacillati</taxon>
        <taxon>Bacillota</taxon>
        <taxon>Bacilli</taxon>
        <taxon>Bacillales</taxon>
        <taxon>Bacillaceae</taxon>
        <taxon>Sutcliffiella</taxon>
    </lineage>
</organism>
<protein>
    <submittedName>
        <fullName evidence="1">DUF2513 domain-containing protein</fullName>
    </submittedName>
</protein>
<dbReference type="Pfam" id="PF10711">
    <property type="entry name" value="DUF2513"/>
    <property type="match status" value="1"/>
</dbReference>
<gene>
    <name evidence="1" type="ORF">FZC76_16085</name>
</gene>
<proteinExistence type="predicted"/>
<evidence type="ECO:0000313" key="1">
    <source>
        <dbReference type="EMBL" id="TYS67045.1"/>
    </source>
</evidence>